<dbReference type="OrthoDB" id="582242at2"/>
<keyword evidence="2" id="KW-0560">Oxidoreductase</keyword>
<dbReference type="Gene3D" id="3.10.180.10">
    <property type="entry name" value="2,3-Dihydroxybiphenyl 1,2-Dioxygenase, domain 1"/>
    <property type="match status" value="1"/>
</dbReference>
<dbReference type="RefSeq" id="WP_093725603.1">
    <property type="nucleotide sequence ID" value="NZ_FMZB01000001.1"/>
</dbReference>
<dbReference type="EMBL" id="FMZB01000001">
    <property type="protein sequence ID" value="SDC13957.1"/>
    <property type="molecule type" value="Genomic_DNA"/>
</dbReference>
<evidence type="ECO:0000313" key="2">
    <source>
        <dbReference type="EMBL" id="SDC13957.1"/>
    </source>
</evidence>
<accession>A0A1G6J5N6</accession>
<dbReference type="PROSITE" id="PS51819">
    <property type="entry name" value="VOC"/>
    <property type="match status" value="1"/>
</dbReference>
<evidence type="ECO:0000259" key="1">
    <source>
        <dbReference type="PROSITE" id="PS51819"/>
    </source>
</evidence>
<feature type="domain" description="VOC" evidence="1">
    <location>
        <begin position="4"/>
        <end position="115"/>
    </location>
</feature>
<dbReference type="AlphaFoldDB" id="A0A1G6J5N6"/>
<dbReference type="SUPFAM" id="SSF54593">
    <property type="entry name" value="Glyoxalase/Bleomycin resistance protein/Dihydroxybiphenyl dioxygenase"/>
    <property type="match status" value="1"/>
</dbReference>
<protein>
    <submittedName>
        <fullName evidence="2">Glyoxalase/Bleomycin resistance protein/Dioxygenase superfamily protein</fullName>
    </submittedName>
</protein>
<keyword evidence="2" id="KW-0223">Dioxygenase</keyword>
<organism evidence="2 3">
    <name type="scientific">Terribacillus halophilus</name>
    <dbReference type="NCBI Taxonomy" id="361279"/>
    <lineage>
        <taxon>Bacteria</taxon>
        <taxon>Bacillati</taxon>
        <taxon>Bacillota</taxon>
        <taxon>Bacilli</taxon>
        <taxon>Bacillales</taxon>
        <taxon>Bacillaceae</taxon>
        <taxon>Terribacillus</taxon>
    </lineage>
</organism>
<name>A0A1G6J5N6_9BACI</name>
<evidence type="ECO:0000313" key="3">
    <source>
        <dbReference type="Proteomes" id="UP000198666"/>
    </source>
</evidence>
<dbReference type="InterPro" id="IPR037523">
    <property type="entry name" value="VOC_core"/>
</dbReference>
<gene>
    <name evidence="2" type="ORF">SAMN05421663_101483</name>
</gene>
<dbReference type="CDD" id="cd06587">
    <property type="entry name" value="VOC"/>
    <property type="match status" value="1"/>
</dbReference>
<dbReference type="STRING" id="361279.SAMN05421663_101483"/>
<dbReference type="Proteomes" id="UP000198666">
    <property type="component" value="Unassembled WGS sequence"/>
</dbReference>
<dbReference type="Pfam" id="PF00903">
    <property type="entry name" value="Glyoxalase"/>
    <property type="match status" value="1"/>
</dbReference>
<dbReference type="GO" id="GO:0051213">
    <property type="term" value="F:dioxygenase activity"/>
    <property type="evidence" value="ECO:0007669"/>
    <property type="project" value="UniProtKB-KW"/>
</dbReference>
<reference evidence="3" key="1">
    <citation type="submission" date="2016-10" db="EMBL/GenBank/DDBJ databases">
        <authorList>
            <person name="Varghese N."/>
            <person name="Submissions S."/>
        </authorList>
    </citation>
    <scope>NUCLEOTIDE SEQUENCE [LARGE SCALE GENOMIC DNA]</scope>
    <source>
        <strain evidence="3">DSM 21620</strain>
    </source>
</reference>
<sequence length="117" mass="13569">MKTKLKHVRVNVEDFNESLEWYTTTLGFKVAGTWPPEHPDYVHLKSEGGATFAIMQDKNFPSPGRFNFDVDNVEELWEVLKERVNVVEELFSTPWRSKKFTICDLSGNELGFVQESK</sequence>
<proteinExistence type="predicted"/>
<dbReference type="InterPro" id="IPR029068">
    <property type="entry name" value="Glyas_Bleomycin-R_OHBP_Dase"/>
</dbReference>
<keyword evidence="3" id="KW-1185">Reference proteome</keyword>
<dbReference type="InterPro" id="IPR004360">
    <property type="entry name" value="Glyas_Fos-R_dOase_dom"/>
</dbReference>